<comment type="caution">
    <text evidence="2">The sequence shown here is derived from an EMBL/GenBank/DDBJ whole genome shotgun (WGS) entry which is preliminary data.</text>
</comment>
<dbReference type="InterPro" id="IPR029068">
    <property type="entry name" value="Glyas_Bleomycin-R_OHBP_Dase"/>
</dbReference>
<dbReference type="EMBL" id="JADBEK010000001">
    <property type="protein sequence ID" value="MBE1582208.1"/>
    <property type="molecule type" value="Genomic_DNA"/>
</dbReference>
<evidence type="ECO:0000313" key="2">
    <source>
        <dbReference type="EMBL" id="MBE1582208.1"/>
    </source>
</evidence>
<evidence type="ECO:0000313" key="3">
    <source>
        <dbReference type="Proteomes" id="UP000633509"/>
    </source>
</evidence>
<feature type="region of interest" description="Disordered" evidence="1">
    <location>
        <begin position="1"/>
        <end position="25"/>
    </location>
</feature>
<accession>A0ABR9LPK1</accession>
<sequence>MSTTSTSSSRSSWSSAWSWRARRRSRGVGGAELVGTLEQYENSYRLCYVRGPEGIVVGLAQQLG</sequence>
<protein>
    <recommendedName>
        <fullName evidence="4">VOC domain-containing protein</fullName>
    </recommendedName>
</protein>
<feature type="compositionally biased region" description="Low complexity" evidence="1">
    <location>
        <begin position="1"/>
        <end position="19"/>
    </location>
</feature>
<name>A0ABR9LPK1_9ACTN</name>
<dbReference type="Gene3D" id="3.10.180.10">
    <property type="entry name" value="2,3-Dihydroxybiphenyl 1,2-Dioxygenase, domain 1"/>
    <property type="match status" value="1"/>
</dbReference>
<evidence type="ECO:0008006" key="4">
    <source>
        <dbReference type="Google" id="ProtNLM"/>
    </source>
</evidence>
<evidence type="ECO:0000256" key="1">
    <source>
        <dbReference type="SAM" id="MobiDB-lite"/>
    </source>
</evidence>
<keyword evidence="3" id="KW-1185">Reference proteome</keyword>
<reference evidence="2 3" key="1">
    <citation type="submission" date="2020-10" db="EMBL/GenBank/DDBJ databases">
        <title>Sequencing the genomes of 1000 actinobacteria strains.</title>
        <authorList>
            <person name="Klenk H.-P."/>
        </authorList>
    </citation>
    <scope>NUCLEOTIDE SEQUENCE [LARGE SCALE GENOMIC DNA]</scope>
    <source>
        <strain evidence="2 3">DSM 43173</strain>
    </source>
</reference>
<proteinExistence type="predicted"/>
<gene>
    <name evidence="2" type="ORF">H4W80_000466</name>
</gene>
<dbReference type="Proteomes" id="UP000633509">
    <property type="component" value="Unassembled WGS sequence"/>
</dbReference>
<organism evidence="2 3">
    <name type="scientific">Nonomuraea angiospora</name>
    <dbReference type="NCBI Taxonomy" id="46172"/>
    <lineage>
        <taxon>Bacteria</taxon>
        <taxon>Bacillati</taxon>
        <taxon>Actinomycetota</taxon>
        <taxon>Actinomycetes</taxon>
        <taxon>Streptosporangiales</taxon>
        <taxon>Streptosporangiaceae</taxon>
        <taxon>Nonomuraea</taxon>
    </lineage>
</organism>